<dbReference type="Pfam" id="PF13279">
    <property type="entry name" value="4HBT_2"/>
    <property type="match status" value="1"/>
</dbReference>
<accession>A0A1H8EA15</accession>
<dbReference type="STRING" id="930146.SAMN05192533_109208"/>
<dbReference type="InterPro" id="IPR029069">
    <property type="entry name" value="HotDog_dom_sf"/>
</dbReference>
<dbReference type="RefSeq" id="WP_090746816.1">
    <property type="nucleotide sequence ID" value="NZ_FOBW01000009.1"/>
</dbReference>
<sequence>MEEISVTVRFGETDALGHVNNASYFIYLEEARIRFFETLGYNMNIKCWNFILASTKLDFVNQGYFNQILTIKTFVSKIGNKSFELGHEIICSQTGELIAKGNAVMVYFDFELQKSTQIPESFSEGLSKHLVYQ</sequence>
<evidence type="ECO:0000313" key="4">
    <source>
        <dbReference type="Proteomes" id="UP000198553"/>
    </source>
</evidence>
<evidence type="ECO:0000256" key="2">
    <source>
        <dbReference type="ARBA" id="ARBA00022801"/>
    </source>
</evidence>
<gene>
    <name evidence="3" type="ORF">SAMN05192533_109208</name>
</gene>
<dbReference type="Proteomes" id="UP000198553">
    <property type="component" value="Unassembled WGS sequence"/>
</dbReference>
<comment type="similarity">
    <text evidence="1">Belongs to the 4-hydroxybenzoyl-CoA thioesterase family.</text>
</comment>
<keyword evidence="2 3" id="KW-0378">Hydrolase</keyword>
<dbReference type="GO" id="GO:0047617">
    <property type="term" value="F:fatty acyl-CoA hydrolase activity"/>
    <property type="evidence" value="ECO:0007669"/>
    <property type="project" value="TreeGrafter"/>
</dbReference>
<dbReference type="PANTHER" id="PTHR31793:SF27">
    <property type="entry name" value="NOVEL THIOESTERASE SUPERFAMILY DOMAIN AND SAPOSIN A-TYPE DOMAIN CONTAINING PROTEIN (0610012H03RIK)"/>
    <property type="match status" value="1"/>
</dbReference>
<evidence type="ECO:0000256" key="1">
    <source>
        <dbReference type="ARBA" id="ARBA00005953"/>
    </source>
</evidence>
<organism evidence="3 4">
    <name type="scientific">Mesobacillus persicus</name>
    <dbReference type="NCBI Taxonomy" id="930146"/>
    <lineage>
        <taxon>Bacteria</taxon>
        <taxon>Bacillati</taxon>
        <taxon>Bacillota</taxon>
        <taxon>Bacilli</taxon>
        <taxon>Bacillales</taxon>
        <taxon>Bacillaceae</taxon>
        <taxon>Mesobacillus</taxon>
    </lineage>
</organism>
<dbReference type="OrthoDB" id="9799036at2"/>
<dbReference type="AlphaFoldDB" id="A0A1H8EA15"/>
<reference evidence="4" key="1">
    <citation type="submission" date="2016-10" db="EMBL/GenBank/DDBJ databases">
        <authorList>
            <person name="Varghese N."/>
            <person name="Submissions S."/>
        </authorList>
    </citation>
    <scope>NUCLEOTIDE SEQUENCE [LARGE SCALE GENOMIC DNA]</scope>
    <source>
        <strain evidence="4">B48,IBRC-M 10115,DSM 25386,CECT 8001</strain>
    </source>
</reference>
<keyword evidence="4" id="KW-1185">Reference proteome</keyword>
<dbReference type="SUPFAM" id="SSF54637">
    <property type="entry name" value="Thioesterase/thiol ester dehydrase-isomerase"/>
    <property type="match status" value="1"/>
</dbReference>
<proteinExistence type="inferred from homology"/>
<name>A0A1H8EA15_9BACI</name>
<evidence type="ECO:0000313" key="3">
    <source>
        <dbReference type="EMBL" id="SEN15974.1"/>
    </source>
</evidence>
<dbReference type="EMBL" id="FOBW01000009">
    <property type="protein sequence ID" value="SEN15974.1"/>
    <property type="molecule type" value="Genomic_DNA"/>
</dbReference>
<dbReference type="InterPro" id="IPR050563">
    <property type="entry name" value="4-hydroxybenzoyl-CoA_TE"/>
</dbReference>
<dbReference type="Gene3D" id="3.10.129.10">
    <property type="entry name" value="Hotdog Thioesterase"/>
    <property type="match status" value="1"/>
</dbReference>
<dbReference type="PANTHER" id="PTHR31793">
    <property type="entry name" value="4-HYDROXYBENZOYL-COA THIOESTERASE FAMILY MEMBER"/>
    <property type="match status" value="1"/>
</dbReference>
<dbReference type="CDD" id="cd00586">
    <property type="entry name" value="4HBT"/>
    <property type="match status" value="1"/>
</dbReference>
<protein>
    <submittedName>
        <fullName evidence="3">Acyl-CoA thioester hydrolase</fullName>
    </submittedName>
</protein>